<gene>
    <name evidence="4" type="ORF">H8717_13445</name>
    <name evidence="5" type="ORF">H8717_13680</name>
</gene>
<dbReference type="PANTHER" id="PTHR21599:SF0">
    <property type="entry name" value="GLYCERATE KINASE"/>
    <property type="match status" value="1"/>
</dbReference>
<keyword evidence="2" id="KW-0808">Transferase</keyword>
<keyword evidence="6" id="KW-1185">Reference proteome</keyword>
<organism evidence="4 6">
    <name type="scientific">Yanshouia hominis</name>
    <dbReference type="NCBI Taxonomy" id="2763673"/>
    <lineage>
        <taxon>Bacteria</taxon>
        <taxon>Bacillati</taxon>
        <taxon>Bacillota</taxon>
        <taxon>Clostridia</taxon>
        <taxon>Eubacteriales</taxon>
        <taxon>Oscillospiraceae</taxon>
        <taxon>Yanshouia</taxon>
    </lineage>
</organism>
<dbReference type="InterPro" id="IPR018197">
    <property type="entry name" value="Glycerate_kinase_RE-like"/>
</dbReference>
<dbReference type="Pfam" id="PF02595">
    <property type="entry name" value="Gly_kinase"/>
    <property type="match status" value="1"/>
</dbReference>
<evidence type="ECO:0000256" key="2">
    <source>
        <dbReference type="ARBA" id="ARBA00022679"/>
    </source>
</evidence>
<dbReference type="PANTHER" id="PTHR21599">
    <property type="entry name" value="GLYCERATE KINASE"/>
    <property type="match status" value="1"/>
</dbReference>
<sequence length="70" mass="7466">MKKAVLIPDSFKGTLSSTEICSIMKERIHTYYPGCEVVSIPVADGGEGSVDAFLTAVGGEKITLTVENPY</sequence>
<evidence type="ECO:0000256" key="3">
    <source>
        <dbReference type="ARBA" id="ARBA00022777"/>
    </source>
</evidence>
<dbReference type="InterPro" id="IPR004381">
    <property type="entry name" value="Glycerate_kinase"/>
</dbReference>
<dbReference type="Gene3D" id="3.90.1510.10">
    <property type="entry name" value="Glycerate kinase, domain 2"/>
    <property type="match status" value="1"/>
</dbReference>
<evidence type="ECO:0000256" key="1">
    <source>
        <dbReference type="ARBA" id="ARBA00006284"/>
    </source>
</evidence>
<comment type="caution">
    <text evidence="4">The sequence shown here is derived from an EMBL/GenBank/DDBJ whole genome shotgun (WGS) entry which is preliminary data.</text>
</comment>
<evidence type="ECO:0000313" key="4">
    <source>
        <dbReference type="EMBL" id="MBC8577406.1"/>
    </source>
</evidence>
<dbReference type="EMBL" id="JACRTB010000032">
    <property type="protein sequence ID" value="MBC8577450.1"/>
    <property type="molecule type" value="Genomic_DNA"/>
</dbReference>
<dbReference type="InterPro" id="IPR018193">
    <property type="entry name" value="Glyc_kinase_flavodox-like_fold"/>
</dbReference>
<dbReference type="GO" id="GO:0016301">
    <property type="term" value="F:kinase activity"/>
    <property type="evidence" value="ECO:0007669"/>
    <property type="project" value="UniProtKB-KW"/>
</dbReference>
<keyword evidence="3 4" id="KW-0418">Kinase</keyword>
<feature type="non-terminal residue" evidence="4">
    <location>
        <position position="70"/>
    </location>
</feature>
<dbReference type="InterPro" id="IPR036129">
    <property type="entry name" value="Glycerate_kinase_sf"/>
</dbReference>
<dbReference type="SUPFAM" id="SSF110738">
    <property type="entry name" value="Glycerate kinase I"/>
    <property type="match status" value="1"/>
</dbReference>
<name>A0ABR7NLX3_9FIRM</name>
<protein>
    <submittedName>
        <fullName evidence="4">Glycerate kinase</fullName>
    </submittedName>
</protein>
<dbReference type="Gene3D" id="3.40.50.10350">
    <property type="entry name" value="Glycerate kinase, domain 1"/>
    <property type="match status" value="1"/>
</dbReference>
<reference evidence="4 6" key="1">
    <citation type="submission" date="2020-08" db="EMBL/GenBank/DDBJ databases">
        <title>Genome public.</title>
        <authorList>
            <person name="Liu C."/>
            <person name="Sun Q."/>
        </authorList>
    </citation>
    <scope>NUCLEOTIDE SEQUENCE [LARGE SCALE GENOMIC DNA]</scope>
    <source>
        <strain evidence="4 6">BX1</strain>
    </source>
</reference>
<comment type="similarity">
    <text evidence="1">Belongs to the glycerate kinase type-1 family.</text>
</comment>
<evidence type="ECO:0000313" key="5">
    <source>
        <dbReference type="EMBL" id="MBC8577450.1"/>
    </source>
</evidence>
<accession>A0ABR7NLX3</accession>
<dbReference type="Proteomes" id="UP000658131">
    <property type="component" value="Unassembled WGS sequence"/>
</dbReference>
<dbReference type="RefSeq" id="WP_262400812.1">
    <property type="nucleotide sequence ID" value="NZ_JACRTB010000029.1"/>
</dbReference>
<proteinExistence type="inferred from homology"/>
<evidence type="ECO:0000313" key="6">
    <source>
        <dbReference type="Proteomes" id="UP000658131"/>
    </source>
</evidence>
<dbReference type="EMBL" id="JACRTB010000029">
    <property type="protein sequence ID" value="MBC8577406.1"/>
    <property type="molecule type" value="Genomic_DNA"/>
</dbReference>